<dbReference type="Gene3D" id="3.30.710.10">
    <property type="entry name" value="Potassium Channel Kv1.1, Chain A"/>
    <property type="match status" value="1"/>
</dbReference>
<gene>
    <name evidence="3" type="ORF">ASPTUDRAFT_133669</name>
</gene>
<evidence type="ECO:0000313" key="3">
    <source>
        <dbReference type="EMBL" id="OJI88886.1"/>
    </source>
</evidence>
<feature type="domain" description="BTB" evidence="2">
    <location>
        <begin position="95"/>
        <end position="178"/>
    </location>
</feature>
<organism evidence="3 4">
    <name type="scientific">Aspergillus tubingensis (strain CBS 134.48)</name>
    <dbReference type="NCBI Taxonomy" id="767770"/>
    <lineage>
        <taxon>Eukaryota</taxon>
        <taxon>Fungi</taxon>
        <taxon>Dikarya</taxon>
        <taxon>Ascomycota</taxon>
        <taxon>Pezizomycotina</taxon>
        <taxon>Eurotiomycetes</taxon>
        <taxon>Eurotiomycetidae</taxon>
        <taxon>Eurotiales</taxon>
        <taxon>Aspergillaceae</taxon>
        <taxon>Aspergillus</taxon>
        <taxon>Aspergillus subgen. Circumdati</taxon>
    </lineage>
</organism>
<sequence length="372" mass="42122">MDHPTHTIDPEGDVIIVLSNANSPFAPDDHEDTTMKKIPGSDSKSEPSDHGEDQHREKRPRLVGEQPSGTPTEDGHLSETPDEKCFRIQVSGRHLILASPVFSKMLTGTWKESTTYQSKGSVEITAEDWDIEAFLILLRAIHAQQSQIPRKLSHEMLAKVAVLINYYDCKDTMSILTEVWINGLNEEIPQTCSREVLLWVWVSQSFKLPSQFKTSTSNIMTYCDGLVTNRGLPIDLRTIKSMNVRRRSAIEKILDRLHNALEELLSGDRGCNFECRSMAYGALTLEMNSANLLSSTLVAPFQGLSYKSLLEKIESFHSPDWDHHQKYNYRSCRLRSLKSLAGTWDSYIEGVDIERLDPDFKKTSLFGFLAKS</sequence>
<dbReference type="OMA" id="MNVIHGR"/>
<proteinExistence type="predicted"/>
<dbReference type="OrthoDB" id="5326346at2759"/>
<protein>
    <recommendedName>
        <fullName evidence="2">BTB domain-containing protein</fullName>
    </recommendedName>
</protein>
<dbReference type="STRING" id="767770.A0A1L9NHW9"/>
<feature type="compositionally biased region" description="Basic and acidic residues" evidence="1">
    <location>
        <begin position="43"/>
        <end position="62"/>
    </location>
</feature>
<dbReference type="EMBL" id="KV878178">
    <property type="protein sequence ID" value="OJI88886.1"/>
    <property type="molecule type" value="Genomic_DNA"/>
</dbReference>
<keyword evidence="4" id="KW-1185">Reference proteome</keyword>
<accession>A0A1L9NHW9</accession>
<dbReference type="SUPFAM" id="SSF54695">
    <property type="entry name" value="POZ domain"/>
    <property type="match status" value="1"/>
</dbReference>
<name>A0A1L9NHW9_ASPTC</name>
<dbReference type="InterPro" id="IPR000210">
    <property type="entry name" value="BTB/POZ_dom"/>
</dbReference>
<evidence type="ECO:0000256" key="1">
    <source>
        <dbReference type="SAM" id="MobiDB-lite"/>
    </source>
</evidence>
<evidence type="ECO:0000313" key="4">
    <source>
        <dbReference type="Proteomes" id="UP000184304"/>
    </source>
</evidence>
<dbReference type="AlphaFoldDB" id="A0A1L9NHW9"/>
<dbReference type="Pfam" id="PF00651">
    <property type="entry name" value="BTB"/>
    <property type="match status" value="1"/>
</dbReference>
<dbReference type="VEuPathDB" id="FungiDB:ASPTUDRAFT_133669"/>
<dbReference type="CDD" id="cd18186">
    <property type="entry name" value="BTB_POZ_ZBTB_KLHL-like"/>
    <property type="match status" value="1"/>
</dbReference>
<feature type="region of interest" description="Disordered" evidence="1">
    <location>
        <begin position="1"/>
        <end position="81"/>
    </location>
</feature>
<dbReference type="Proteomes" id="UP000184304">
    <property type="component" value="Unassembled WGS sequence"/>
</dbReference>
<evidence type="ECO:0000259" key="2">
    <source>
        <dbReference type="Pfam" id="PF00651"/>
    </source>
</evidence>
<dbReference type="InterPro" id="IPR011333">
    <property type="entry name" value="SKP1/BTB/POZ_sf"/>
</dbReference>
<reference evidence="4" key="1">
    <citation type="journal article" date="2017" name="Genome Biol.">
        <title>Comparative genomics reveals high biological diversity and specific adaptations in the industrially and medically important fungal genus Aspergillus.</title>
        <authorList>
            <person name="de Vries R.P."/>
            <person name="Riley R."/>
            <person name="Wiebenga A."/>
            <person name="Aguilar-Osorio G."/>
            <person name="Amillis S."/>
            <person name="Uchima C.A."/>
            <person name="Anderluh G."/>
            <person name="Asadollahi M."/>
            <person name="Askin M."/>
            <person name="Barry K."/>
            <person name="Battaglia E."/>
            <person name="Bayram O."/>
            <person name="Benocci T."/>
            <person name="Braus-Stromeyer S.A."/>
            <person name="Caldana C."/>
            <person name="Canovas D."/>
            <person name="Cerqueira G.C."/>
            <person name="Chen F."/>
            <person name="Chen W."/>
            <person name="Choi C."/>
            <person name="Clum A."/>
            <person name="Dos Santos R.A."/>
            <person name="Damasio A.R."/>
            <person name="Diallinas G."/>
            <person name="Emri T."/>
            <person name="Fekete E."/>
            <person name="Flipphi M."/>
            <person name="Freyberg S."/>
            <person name="Gallo A."/>
            <person name="Gournas C."/>
            <person name="Habgood R."/>
            <person name="Hainaut M."/>
            <person name="Harispe M.L."/>
            <person name="Henrissat B."/>
            <person name="Hilden K.S."/>
            <person name="Hope R."/>
            <person name="Hossain A."/>
            <person name="Karabika E."/>
            <person name="Karaffa L."/>
            <person name="Karanyi Z."/>
            <person name="Krasevec N."/>
            <person name="Kuo A."/>
            <person name="Kusch H."/>
            <person name="LaButti K."/>
            <person name="Lagendijk E.L."/>
            <person name="Lapidus A."/>
            <person name="Levasseur A."/>
            <person name="Lindquist E."/>
            <person name="Lipzen A."/>
            <person name="Logrieco A.F."/>
            <person name="MacCabe A."/>
            <person name="Maekelae M.R."/>
            <person name="Malavazi I."/>
            <person name="Melin P."/>
            <person name="Meyer V."/>
            <person name="Mielnichuk N."/>
            <person name="Miskei M."/>
            <person name="Molnar A.P."/>
            <person name="Mule G."/>
            <person name="Ngan C.Y."/>
            <person name="Orejas M."/>
            <person name="Orosz E."/>
            <person name="Ouedraogo J.P."/>
            <person name="Overkamp K.M."/>
            <person name="Park H.-S."/>
            <person name="Perrone G."/>
            <person name="Piumi F."/>
            <person name="Punt P.J."/>
            <person name="Ram A.F."/>
            <person name="Ramon A."/>
            <person name="Rauscher S."/>
            <person name="Record E."/>
            <person name="Riano-Pachon D.M."/>
            <person name="Robert V."/>
            <person name="Roehrig J."/>
            <person name="Ruller R."/>
            <person name="Salamov A."/>
            <person name="Salih N.S."/>
            <person name="Samson R.A."/>
            <person name="Sandor E."/>
            <person name="Sanguinetti M."/>
            <person name="Schuetze T."/>
            <person name="Sepcic K."/>
            <person name="Shelest E."/>
            <person name="Sherlock G."/>
            <person name="Sophianopoulou V."/>
            <person name="Squina F.M."/>
            <person name="Sun H."/>
            <person name="Susca A."/>
            <person name="Todd R.B."/>
            <person name="Tsang A."/>
            <person name="Unkles S.E."/>
            <person name="van de Wiele N."/>
            <person name="van Rossen-Uffink D."/>
            <person name="Oliveira J.V."/>
            <person name="Vesth T.C."/>
            <person name="Visser J."/>
            <person name="Yu J.-H."/>
            <person name="Zhou M."/>
            <person name="Andersen M.R."/>
            <person name="Archer D.B."/>
            <person name="Baker S.E."/>
            <person name="Benoit I."/>
            <person name="Brakhage A.A."/>
            <person name="Braus G.H."/>
            <person name="Fischer R."/>
            <person name="Frisvad J.C."/>
            <person name="Goldman G.H."/>
            <person name="Houbraken J."/>
            <person name="Oakley B."/>
            <person name="Pocsi I."/>
            <person name="Scazzocchio C."/>
            <person name="Seiboth B."/>
            <person name="vanKuyk P.A."/>
            <person name="Wortman J."/>
            <person name="Dyer P.S."/>
            <person name="Grigoriev I.V."/>
        </authorList>
    </citation>
    <scope>NUCLEOTIDE SEQUENCE [LARGE SCALE GENOMIC DNA]</scope>
    <source>
        <strain evidence="4">CBS 134.48</strain>
    </source>
</reference>